<feature type="chain" id="PRO_5046797105" description="Peroxiredoxin" evidence="1">
    <location>
        <begin position="19"/>
        <end position="145"/>
    </location>
</feature>
<evidence type="ECO:0000313" key="2">
    <source>
        <dbReference type="EMBL" id="NYZ19971.1"/>
    </source>
</evidence>
<feature type="signal peptide" evidence="1">
    <location>
        <begin position="1"/>
        <end position="18"/>
    </location>
</feature>
<evidence type="ECO:0000313" key="3">
    <source>
        <dbReference type="Proteomes" id="UP000584642"/>
    </source>
</evidence>
<protein>
    <recommendedName>
        <fullName evidence="4">Peroxiredoxin</fullName>
    </recommendedName>
</protein>
<gene>
    <name evidence="2" type="ORF">HND93_09620</name>
</gene>
<evidence type="ECO:0008006" key="4">
    <source>
        <dbReference type="Google" id="ProtNLM"/>
    </source>
</evidence>
<dbReference type="SUPFAM" id="SSF75169">
    <property type="entry name" value="DsrEFH-like"/>
    <property type="match status" value="1"/>
</dbReference>
<reference evidence="2 3" key="1">
    <citation type="submission" date="2020-05" db="EMBL/GenBank/DDBJ databases">
        <title>Azospirillum oleiclasticum sp. nov, a nitrogen-fixing and heavy crude oil-emulsifying bacterium isolated from the crude oil of Yumen Oilfield.</title>
        <authorList>
            <person name="Wu D."/>
            <person name="Cai M."/>
            <person name="Zhang X."/>
        </authorList>
    </citation>
    <scope>NUCLEOTIDE SEQUENCE [LARGE SCALE GENOMIC DNA]</scope>
    <source>
        <strain evidence="2 3">ROY-1-1-2</strain>
    </source>
</reference>
<dbReference type="EMBL" id="JABFDB010000005">
    <property type="protein sequence ID" value="NYZ19971.1"/>
    <property type="molecule type" value="Genomic_DNA"/>
</dbReference>
<keyword evidence="3" id="KW-1185">Reference proteome</keyword>
<dbReference type="RefSeq" id="WP_180281749.1">
    <property type="nucleotide sequence ID" value="NZ_JABFDB010000005.1"/>
</dbReference>
<proteinExistence type="predicted"/>
<comment type="caution">
    <text evidence="2">The sequence shown here is derived from an EMBL/GenBank/DDBJ whole genome shotgun (WGS) entry which is preliminary data.</text>
</comment>
<name>A0ABX2T9N1_9PROT</name>
<accession>A0ABX2T9N1</accession>
<evidence type="ECO:0000256" key="1">
    <source>
        <dbReference type="SAM" id="SignalP"/>
    </source>
</evidence>
<dbReference type="Proteomes" id="UP000584642">
    <property type="component" value="Unassembled WGS sequence"/>
</dbReference>
<sequence>MKARILATALLFAATAVATVPARADGDHPLFVVVTSPDAQTQAMAMILSAEAVKKKVPVRMLLCGPGGDLALKANAGPAMKPSGKTPQQMMQGLIQGGATVELCALYLPNSGGKTEADLIDGVKPTRPPVVSDFMLTSDVRYFTF</sequence>
<dbReference type="InterPro" id="IPR027396">
    <property type="entry name" value="DsrEFH-like"/>
</dbReference>
<keyword evidence="1" id="KW-0732">Signal</keyword>
<dbReference type="Gene3D" id="3.40.1260.10">
    <property type="entry name" value="DsrEFH-like"/>
    <property type="match status" value="1"/>
</dbReference>
<organism evidence="2 3">
    <name type="scientific">Azospirillum oleiclasticum</name>
    <dbReference type="NCBI Taxonomy" id="2735135"/>
    <lineage>
        <taxon>Bacteria</taxon>
        <taxon>Pseudomonadati</taxon>
        <taxon>Pseudomonadota</taxon>
        <taxon>Alphaproteobacteria</taxon>
        <taxon>Rhodospirillales</taxon>
        <taxon>Azospirillaceae</taxon>
        <taxon>Azospirillum</taxon>
    </lineage>
</organism>